<feature type="transmembrane region" description="Helical" evidence="1">
    <location>
        <begin position="30"/>
        <end position="51"/>
    </location>
</feature>
<dbReference type="RefSeq" id="WP_125107780.1">
    <property type="nucleotide sequence ID" value="NZ_JACXJG010000036.1"/>
</dbReference>
<name>A0ABY4N203_9MICO</name>
<keyword evidence="1" id="KW-1133">Transmembrane helix</keyword>
<proteinExistence type="predicted"/>
<keyword evidence="1" id="KW-0812">Transmembrane</keyword>
<sequence>MRKYLLNGAVLSAVAGIVPAVKTTQESNSTLRIVATWIAVGATLALAIAGVRERVEEARQEELD</sequence>
<keyword evidence="1" id="KW-0472">Membrane</keyword>
<dbReference type="EMBL" id="CP097160">
    <property type="protein sequence ID" value="UQN15268.1"/>
    <property type="molecule type" value="Genomic_DNA"/>
</dbReference>
<evidence type="ECO:0000313" key="2">
    <source>
        <dbReference type="EMBL" id="UQN15268.1"/>
    </source>
</evidence>
<accession>A0ABY4N203</accession>
<organism evidence="2">
    <name type="scientific">Gulosibacter sediminis</name>
    <dbReference type="NCBI Taxonomy" id="1729695"/>
    <lineage>
        <taxon>Bacteria</taxon>
        <taxon>Bacillati</taxon>
        <taxon>Actinomycetota</taxon>
        <taxon>Actinomycetes</taxon>
        <taxon>Micrococcales</taxon>
        <taxon>Microbacteriaceae</taxon>
        <taxon>Gulosibacter</taxon>
    </lineage>
</organism>
<evidence type="ECO:0000256" key="1">
    <source>
        <dbReference type="SAM" id="Phobius"/>
    </source>
</evidence>
<protein>
    <submittedName>
        <fullName evidence="2">Uncharacterized protein</fullName>
    </submittedName>
</protein>
<gene>
    <name evidence="2" type="ORF">M3M28_02000</name>
</gene>
<reference evidence="2" key="1">
    <citation type="submission" date="2022-05" db="EMBL/GenBank/DDBJ databases">
        <title>Complete genome sequence of toluene-degrading Gulosibacter sediminis strain ACHW.36C.</title>
        <authorList>
            <person name="Wai A.C."/>
            <person name="Lai G.K."/>
            <person name="Griffin S.D."/>
            <person name="Leung F.C."/>
        </authorList>
    </citation>
    <scope>NUCLEOTIDE SEQUENCE [LARGE SCALE GENOMIC DNA]</scope>
    <source>
        <strain evidence="2">ACHW.36C</strain>
    </source>
</reference>